<gene>
    <name evidence="2" type="ORF">FEM48_Zijuj01G0120000</name>
</gene>
<dbReference type="Pfam" id="PF13456">
    <property type="entry name" value="RVT_3"/>
    <property type="match status" value="1"/>
</dbReference>
<evidence type="ECO:0000313" key="2">
    <source>
        <dbReference type="EMBL" id="KAH7545684.1"/>
    </source>
</evidence>
<sequence>MTKDGLPVFDEYDSPYEAELQALYWASGYADDKGWNLIEWSSDAAMVVKQIADQSAPPLSWFTYSEMLEIRARFQNFKWSIKWNARSANGVADSLAKKALYGSSVFYFSCNVDVLPRDILSLCALECLSKNGSL</sequence>
<feature type="domain" description="RNase H type-1" evidence="1">
    <location>
        <begin position="11"/>
        <end position="99"/>
    </location>
</feature>
<dbReference type="PANTHER" id="PTHR47074:SF11">
    <property type="entry name" value="REVERSE TRANSCRIPTASE-LIKE PROTEIN"/>
    <property type="match status" value="1"/>
</dbReference>
<evidence type="ECO:0000259" key="1">
    <source>
        <dbReference type="Pfam" id="PF13456"/>
    </source>
</evidence>
<dbReference type="GO" id="GO:0003676">
    <property type="term" value="F:nucleic acid binding"/>
    <property type="evidence" value="ECO:0007669"/>
    <property type="project" value="InterPro"/>
</dbReference>
<evidence type="ECO:0000313" key="3">
    <source>
        <dbReference type="Proteomes" id="UP000813462"/>
    </source>
</evidence>
<accession>A0A978W150</accession>
<dbReference type="EMBL" id="JAEACU010000001">
    <property type="protein sequence ID" value="KAH7545684.1"/>
    <property type="molecule type" value="Genomic_DNA"/>
</dbReference>
<dbReference type="InterPro" id="IPR052929">
    <property type="entry name" value="RNase_H-like_EbsB-rel"/>
</dbReference>
<dbReference type="InterPro" id="IPR012337">
    <property type="entry name" value="RNaseH-like_sf"/>
</dbReference>
<proteinExistence type="predicted"/>
<organism evidence="2 3">
    <name type="scientific">Ziziphus jujuba var. spinosa</name>
    <dbReference type="NCBI Taxonomy" id="714518"/>
    <lineage>
        <taxon>Eukaryota</taxon>
        <taxon>Viridiplantae</taxon>
        <taxon>Streptophyta</taxon>
        <taxon>Embryophyta</taxon>
        <taxon>Tracheophyta</taxon>
        <taxon>Spermatophyta</taxon>
        <taxon>Magnoliopsida</taxon>
        <taxon>eudicotyledons</taxon>
        <taxon>Gunneridae</taxon>
        <taxon>Pentapetalae</taxon>
        <taxon>rosids</taxon>
        <taxon>fabids</taxon>
        <taxon>Rosales</taxon>
        <taxon>Rhamnaceae</taxon>
        <taxon>Paliureae</taxon>
        <taxon>Ziziphus</taxon>
    </lineage>
</organism>
<comment type="caution">
    <text evidence="2">The sequence shown here is derived from an EMBL/GenBank/DDBJ whole genome shotgun (WGS) entry which is preliminary data.</text>
</comment>
<dbReference type="Gene3D" id="3.30.420.10">
    <property type="entry name" value="Ribonuclease H-like superfamily/Ribonuclease H"/>
    <property type="match status" value="1"/>
</dbReference>
<dbReference type="GO" id="GO:0004523">
    <property type="term" value="F:RNA-DNA hybrid ribonuclease activity"/>
    <property type="evidence" value="ECO:0007669"/>
    <property type="project" value="InterPro"/>
</dbReference>
<dbReference type="SUPFAM" id="SSF53098">
    <property type="entry name" value="Ribonuclease H-like"/>
    <property type="match status" value="1"/>
</dbReference>
<name>A0A978W150_ZIZJJ</name>
<dbReference type="InterPro" id="IPR002156">
    <property type="entry name" value="RNaseH_domain"/>
</dbReference>
<dbReference type="InterPro" id="IPR036397">
    <property type="entry name" value="RNaseH_sf"/>
</dbReference>
<reference evidence="2" key="1">
    <citation type="journal article" date="2021" name="Front. Plant Sci.">
        <title>Chromosome-Scale Genome Assembly for Chinese Sour Jujube and Insights Into Its Genome Evolution and Domestication Signature.</title>
        <authorList>
            <person name="Shen L.-Y."/>
            <person name="Luo H."/>
            <person name="Wang X.-L."/>
            <person name="Wang X.-M."/>
            <person name="Qiu X.-J."/>
            <person name="Liu H."/>
            <person name="Zhou S.-S."/>
            <person name="Jia K.-H."/>
            <person name="Nie S."/>
            <person name="Bao Y.-T."/>
            <person name="Zhang R.-G."/>
            <person name="Yun Q.-Z."/>
            <person name="Chai Y.-H."/>
            <person name="Lu J.-Y."/>
            <person name="Li Y."/>
            <person name="Zhao S.-W."/>
            <person name="Mao J.-F."/>
            <person name="Jia S.-G."/>
            <person name="Mao Y.-M."/>
        </authorList>
    </citation>
    <scope>NUCLEOTIDE SEQUENCE</scope>
    <source>
        <strain evidence="2">AT0</strain>
        <tissue evidence="2">Leaf</tissue>
    </source>
</reference>
<dbReference type="AlphaFoldDB" id="A0A978W150"/>
<dbReference type="PANTHER" id="PTHR47074">
    <property type="entry name" value="BNAC02G40300D PROTEIN"/>
    <property type="match status" value="1"/>
</dbReference>
<protein>
    <recommendedName>
        <fullName evidence="1">RNase H type-1 domain-containing protein</fullName>
    </recommendedName>
</protein>
<dbReference type="Proteomes" id="UP000813462">
    <property type="component" value="Unassembled WGS sequence"/>
</dbReference>